<evidence type="ECO:0000256" key="2">
    <source>
        <dbReference type="ARBA" id="ARBA00022737"/>
    </source>
</evidence>
<accession>A0ABP9M1A4</accession>
<dbReference type="Proteomes" id="UP001500227">
    <property type="component" value="Unassembled WGS sequence"/>
</dbReference>
<evidence type="ECO:0000256" key="1">
    <source>
        <dbReference type="ARBA" id="ARBA00022679"/>
    </source>
</evidence>
<dbReference type="PROSITE" id="PS50206">
    <property type="entry name" value="RHODANESE_3"/>
    <property type="match status" value="2"/>
</dbReference>
<dbReference type="CDD" id="cd01448">
    <property type="entry name" value="TST_Repeat_1"/>
    <property type="match status" value="1"/>
</dbReference>
<organism evidence="4 5">
    <name type="scientific">Paenalcaligenes hermetiae</name>
    <dbReference type="NCBI Taxonomy" id="1157987"/>
    <lineage>
        <taxon>Bacteria</taxon>
        <taxon>Pseudomonadati</taxon>
        <taxon>Pseudomonadota</taxon>
        <taxon>Betaproteobacteria</taxon>
        <taxon>Burkholderiales</taxon>
        <taxon>Alcaligenaceae</taxon>
        <taxon>Paenalcaligenes</taxon>
    </lineage>
</organism>
<dbReference type="Gene3D" id="3.40.250.10">
    <property type="entry name" value="Rhodanese-like domain"/>
    <property type="match status" value="2"/>
</dbReference>
<dbReference type="InterPro" id="IPR001307">
    <property type="entry name" value="Thiosulphate_STrfase_CS"/>
</dbReference>
<comment type="caution">
    <text evidence="4">The sequence shown here is derived from an EMBL/GenBank/DDBJ whole genome shotgun (WGS) entry which is preliminary data.</text>
</comment>
<dbReference type="Pfam" id="PF00581">
    <property type="entry name" value="Rhodanese"/>
    <property type="match status" value="2"/>
</dbReference>
<dbReference type="InterPro" id="IPR001763">
    <property type="entry name" value="Rhodanese-like_dom"/>
</dbReference>
<evidence type="ECO:0000313" key="5">
    <source>
        <dbReference type="Proteomes" id="UP001500227"/>
    </source>
</evidence>
<dbReference type="PANTHER" id="PTHR11364:SF27">
    <property type="entry name" value="SULFURTRANSFERASE"/>
    <property type="match status" value="1"/>
</dbReference>
<dbReference type="RefSeq" id="WP_345369970.1">
    <property type="nucleotide sequence ID" value="NZ_BAABKD010000008.1"/>
</dbReference>
<name>A0ABP9M1A4_9BURK</name>
<dbReference type="PANTHER" id="PTHR11364">
    <property type="entry name" value="THIOSULFATE SULFERTANSFERASE"/>
    <property type="match status" value="1"/>
</dbReference>
<keyword evidence="1" id="KW-0808">Transferase</keyword>
<dbReference type="CDD" id="cd01449">
    <property type="entry name" value="TST_Repeat_2"/>
    <property type="match status" value="1"/>
</dbReference>
<reference evidence="5" key="1">
    <citation type="journal article" date="2019" name="Int. J. Syst. Evol. Microbiol.">
        <title>The Global Catalogue of Microorganisms (GCM) 10K type strain sequencing project: providing services to taxonomists for standard genome sequencing and annotation.</title>
        <authorList>
            <consortium name="The Broad Institute Genomics Platform"/>
            <consortium name="The Broad Institute Genome Sequencing Center for Infectious Disease"/>
            <person name="Wu L."/>
            <person name="Ma J."/>
        </authorList>
    </citation>
    <scope>NUCLEOTIDE SEQUENCE [LARGE SCALE GENOMIC DNA]</scope>
    <source>
        <strain evidence="5">JCM 18423</strain>
    </source>
</reference>
<sequence length="285" mass="31788">MSELLIRAQELQALLHEPDIIIFDVRHDLHQHRLGRQQYLQAHIPGAYFLDNEAELVGEKTGTNGRHPLPDLAVFSQLMQQYGLKPDTPIVVYDASQAHMAARTWWLLRWAGFERVRILDGGWQAWLAAGGVTDTQLALPPVPRTRKPGMPEPKQPTVTASQILAQLAQPCWTLVDARAEPRYRGEMEPIDPVAGHIPGALNRPTAFNLQEDGCFKQPQQLRAEFEQLLGNIPAEQVVHYCGSGITACHNLFAMELAGLSGSVLYPGSWSEWITDASRPRATAQR</sequence>
<dbReference type="EMBL" id="BAABKD010000008">
    <property type="protein sequence ID" value="GAA5088019.1"/>
    <property type="molecule type" value="Genomic_DNA"/>
</dbReference>
<feature type="domain" description="Rhodanese" evidence="3">
    <location>
        <begin position="16"/>
        <end position="135"/>
    </location>
</feature>
<dbReference type="SMART" id="SM00450">
    <property type="entry name" value="RHOD"/>
    <property type="match status" value="2"/>
</dbReference>
<dbReference type="PROSITE" id="PS00380">
    <property type="entry name" value="RHODANESE_1"/>
    <property type="match status" value="1"/>
</dbReference>
<dbReference type="InterPro" id="IPR045078">
    <property type="entry name" value="TST/MPST-like"/>
</dbReference>
<feature type="domain" description="Rhodanese" evidence="3">
    <location>
        <begin position="173"/>
        <end position="274"/>
    </location>
</feature>
<proteinExistence type="predicted"/>
<evidence type="ECO:0000259" key="3">
    <source>
        <dbReference type="PROSITE" id="PS50206"/>
    </source>
</evidence>
<protein>
    <submittedName>
        <fullName evidence="4">Sulfurtransferase</fullName>
    </submittedName>
</protein>
<keyword evidence="5" id="KW-1185">Reference proteome</keyword>
<keyword evidence="2" id="KW-0677">Repeat</keyword>
<dbReference type="SUPFAM" id="SSF52821">
    <property type="entry name" value="Rhodanese/Cell cycle control phosphatase"/>
    <property type="match status" value="2"/>
</dbReference>
<gene>
    <name evidence="4" type="ORF">GCM10023337_09140</name>
</gene>
<evidence type="ECO:0000313" key="4">
    <source>
        <dbReference type="EMBL" id="GAA5088019.1"/>
    </source>
</evidence>
<dbReference type="InterPro" id="IPR036873">
    <property type="entry name" value="Rhodanese-like_dom_sf"/>
</dbReference>